<dbReference type="EMBL" id="JBITYG010000011">
    <property type="protein sequence ID" value="MFI9105223.1"/>
    <property type="molecule type" value="Genomic_DNA"/>
</dbReference>
<feature type="transmembrane region" description="Helical" evidence="8">
    <location>
        <begin position="32"/>
        <end position="52"/>
    </location>
</feature>
<keyword evidence="2 8" id="KW-1003">Cell membrane</keyword>
<reference evidence="11 12" key="1">
    <citation type="submission" date="2024-10" db="EMBL/GenBank/DDBJ databases">
        <title>The Natural Products Discovery Center: Release of the First 8490 Sequenced Strains for Exploring Actinobacteria Biosynthetic Diversity.</title>
        <authorList>
            <person name="Kalkreuter E."/>
            <person name="Kautsar S.A."/>
            <person name="Yang D."/>
            <person name="Bader C.D."/>
            <person name="Teijaro C.N."/>
            <person name="Fluegel L."/>
            <person name="Davis C.M."/>
            <person name="Simpson J.R."/>
            <person name="Lauterbach L."/>
            <person name="Steele A.D."/>
            <person name="Gui C."/>
            <person name="Meng S."/>
            <person name="Li G."/>
            <person name="Viehrig K."/>
            <person name="Ye F."/>
            <person name="Su P."/>
            <person name="Kiefer A.F."/>
            <person name="Nichols A."/>
            <person name="Cepeda A.J."/>
            <person name="Yan W."/>
            <person name="Fan B."/>
            <person name="Jiang Y."/>
            <person name="Adhikari A."/>
            <person name="Zheng C.-J."/>
            <person name="Schuster L."/>
            <person name="Cowan T.M."/>
            <person name="Smanski M.J."/>
            <person name="Chevrette M.G."/>
            <person name="De Carvalho L.P.S."/>
            <person name="Shen B."/>
        </authorList>
    </citation>
    <scope>NUCLEOTIDE SEQUENCE [LARGE SCALE GENOMIC DNA]</scope>
    <source>
        <strain evidence="11 12">NPDC053399</strain>
    </source>
</reference>
<dbReference type="InterPro" id="IPR005548">
    <property type="entry name" value="Cell_div_FtsQ/DivIB_C"/>
</dbReference>
<evidence type="ECO:0000256" key="5">
    <source>
        <dbReference type="ARBA" id="ARBA00022989"/>
    </source>
</evidence>
<dbReference type="PANTHER" id="PTHR37820">
    <property type="entry name" value="CELL DIVISION PROTEIN DIVIB"/>
    <property type="match status" value="1"/>
</dbReference>
<comment type="similarity">
    <text evidence="8">Belongs to the FtsQ/DivIB family. FtsQ subfamily.</text>
</comment>
<evidence type="ECO:0000313" key="12">
    <source>
        <dbReference type="Proteomes" id="UP001614394"/>
    </source>
</evidence>
<dbReference type="InterPro" id="IPR050487">
    <property type="entry name" value="FtsQ_DivIB"/>
</dbReference>
<evidence type="ECO:0000259" key="10">
    <source>
        <dbReference type="PROSITE" id="PS51779"/>
    </source>
</evidence>
<dbReference type="InterPro" id="IPR034746">
    <property type="entry name" value="POTRA"/>
</dbReference>
<protein>
    <recommendedName>
        <fullName evidence="8">Cell division protein FtsQ</fullName>
    </recommendedName>
</protein>
<evidence type="ECO:0000256" key="4">
    <source>
        <dbReference type="ARBA" id="ARBA00022692"/>
    </source>
</evidence>
<proteinExistence type="inferred from homology"/>
<dbReference type="Proteomes" id="UP001614394">
    <property type="component" value="Unassembled WGS sequence"/>
</dbReference>
<keyword evidence="3 8" id="KW-0132">Cell division</keyword>
<evidence type="ECO:0000313" key="11">
    <source>
        <dbReference type="EMBL" id="MFI9105223.1"/>
    </source>
</evidence>
<dbReference type="InterPro" id="IPR013685">
    <property type="entry name" value="POTRA_FtsQ_type"/>
</dbReference>
<dbReference type="PANTHER" id="PTHR37820:SF1">
    <property type="entry name" value="CELL DIVISION PROTEIN FTSQ"/>
    <property type="match status" value="1"/>
</dbReference>
<feature type="region of interest" description="Disordered" evidence="9">
    <location>
        <begin position="1"/>
        <end position="25"/>
    </location>
</feature>
<comment type="caution">
    <text evidence="11">The sequence shown here is derived from an EMBL/GenBank/DDBJ whole genome shotgun (WGS) entry which is preliminary data.</text>
</comment>
<keyword evidence="6 8" id="KW-0472">Membrane</keyword>
<evidence type="ECO:0000256" key="2">
    <source>
        <dbReference type="ARBA" id="ARBA00022475"/>
    </source>
</evidence>
<evidence type="ECO:0000256" key="1">
    <source>
        <dbReference type="ARBA" id="ARBA00004370"/>
    </source>
</evidence>
<keyword evidence="7 8" id="KW-0131">Cell cycle</keyword>
<dbReference type="HAMAP" id="MF_00911">
    <property type="entry name" value="FtsQ_subfam"/>
    <property type="match status" value="1"/>
</dbReference>
<evidence type="ECO:0000256" key="6">
    <source>
        <dbReference type="ARBA" id="ARBA00023136"/>
    </source>
</evidence>
<dbReference type="Gene3D" id="3.10.20.310">
    <property type="entry name" value="membrane protein fhac"/>
    <property type="match status" value="1"/>
</dbReference>
<accession>A0ABW8CFM7</accession>
<evidence type="ECO:0000256" key="9">
    <source>
        <dbReference type="SAM" id="MobiDB-lite"/>
    </source>
</evidence>
<keyword evidence="5 8" id="KW-1133">Transmembrane helix</keyword>
<keyword evidence="4 8" id="KW-0812">Transmembrane</keyword>
<comment type="subcellular location">
    <subcellularLocation>
        <location evidence="8">Cell membrane</location>
        <topology evidence="8">Single-pass type II membrane protein</topology>
    </subcellularLocation>
    <subcellularLocation>
        <location evidence="1">Membrane</location>
    </subcellularLocation>
    <text evidence="8">Localizes to the division septum.</text>
</comment>
<comment type="function">
    <text evidence="8">Essential cell division protein.</text>
</comment>
<sequence length="260" mass="27283">MAGPTTAERGEKAEPTAPARRTPARRRRARRAVLILLVLVTVLTAAGTWLVYGSSWLRAQHVTVSGTKVLAADEVRAAAAVPLGGPLASVDTRAVERRLLAALPRIAAVTVERDWPHGIGLKVTERTPSAVLKSGEKFIEVDAEGVRFATVVTAPAGAPLVELTPDQSPSLLHFGTKSLLRAAVEVSASLPDSVRKDARVIRMRSYDSVTVELSGGRTVVWGSSEDGAQKASVLTALMKAAKNANRFDVSAPSAPAASGS</sequence>
<name>A0ABW8CFM7_9ACTN</name>
<dbReference type="Pfam" id="PF08478">
    <property type="entry name" value="POTRA_1"/>
    <property type="match status" value="1"/>
</dbReference>
<keyword evidence="12" id="KW-1185">Reference proteome</keyword>
<dbReference type="PROSITE" id="PS51779">
    <property type="entry name" value="POTRA"/>
    <property type="match status" value="1"/>
</dbReference>
<dbReference type="GO" id="GO:0051301">
    <property type="term" value="P:cell division"/>
    <property type="evidence" value="ECO:0007669"/>
    <property type="project" value="UniProtKB-KW"/>
</dbReference>
<dbReference type="Pfam" id="PF03799">
    <property type="entry name" value="FtsQ_DivIB_C"/>
    <property type="match status" value="1"/>
</dbReference>
<feature type="domain" description="POTRA" evidence="10">
    <location>
        <begin position="57"/>
        <end position="126"/>
    </location>
</feature>
<dbReference type="InterPro" id="IPR026579">
    <property type="entry name" value="FtsQ"/>
</dbReference>
<dbReference type="RefSeq" id="WP_399655941.1">
    <property type="nucleotide sequence ID" value="NZ_JBITYG010000011.1"/>
</dbReference>
<evidence type="ECO:0000256" key="7">
    <source>
        <dbReference type="ARBA" id="ARBA00023306"/>
    </source>
</evidence>
<organism evidence="11 12">
    <name type="scientific">Streptomyces fildesensis</name>
    <dbReference type="NCBI Taxonomy" id="375757"/>
    <lineage>
        <taxon>Bacteria</taxon>
        <taxon>Bacillati</taxon>
        <taxon>Actinomycetota</taxon>
        <taxon>Actinomycetes</taxon>
        <taxon>Kitasatosporales</taxon>
        <taxon>Streptomycetaceae</taxon>
        <taxon>Streptomyces</taxon>
    </lineage>
</organism>
<gene>
    <name evidence="8" type="primary">ftsQ</name>
    <name evidence="11" type="ORF">ACIGXA_32410</name>
</gene>
<evidence type="ECO:0000256" key="3">
    <source>
        <dbReference type="ARBA" id="ARBA00022618"/>
    </source>
</evidence>
<evidence type="ECO:0000256" key="8">
    <source>
        <dbReference type="HAMAP-Rule" id="MF_00911"/>
    </source>
</evidence>